<keyword evidence="2" id="KW-0560">Oxidoreductase</keyword>
<keyword evidence="1" id="KW-0285">Flavoprotein</keyword>
<dbReference type="PANTHER" id="PTHR43656">
    <property type="entry name" value="BINDING OXIDOREDUCTASE, PUTATIVE (AFU_ORTHOLOGUE AFUA_2G08260)-RELATED"/>
    <property type="match status" value="1"/>
</dbReference>
<name>A0A9J6P6R7_9CLOT</name>
<feature type="domain" description="NADH:flavin oxidoreductase/NADH oxidase N-terminal" evidence="3">
    <location>
        <begin position="4"/>
        <end position="106"/>
    </location>
</feature>
<dbReference type="RefSeq" id="WP_250860934.1">
    <property type="nucleotide sequence ID" value="NZ_JAGSOJ010000004.1"/>
</dbReference>
<dbReference type="Proteomes" id="UP001056429">
    <property type="component" value="Unassembled WGS sequence"/>
</dbReference>
<dbReference type="SUPFAM" id="SSF51395">
    <property type="entry name" value="FMN-linked oxidoreductases"/>
    <property type="match status" value="1"/>
</dbReference>
<dbReference type="InterPro" id="IPR001155">
    <property type="entry name" value="OxRdtase_FMN_N"/>
</dbReference>
<evidence type="ECO:0000259" key="3">
    <source>
        <dbReference type="Pfam" id="PF00724"/>
    </source>
</evidence>
<proteinExistence type="predicted"/>
<reference evidence="4" key="1">
    <citation type="journal article" date="2021" name="mSystems">
        <title>Bacteria and Archaea Synergistically Convert Glycine Betaine to Biogenic Methane in the Formosa Cold Seep of the South China Sea.</title>
        <authorList>
            <person name="Li L."/>
            <person name="Zhang W."/>
            <person name="Zhang S."/>
            <person name="Song L."/>
            <person name="Sun Q."/>
            <person name="Zhang H."/>
            <person name="Xiang H."/>
            <person name="Dong X."/>
        </authorList>
    </citation>
    <scope>NUCLEOTIDE SEQUENCE</scope>
    <source>
        <strain evidence="4">ZWT</strain>
    </source>
</reference>
<dbReference type="Pfam" id="PF00724">
    <property type="entry name" value="Oxidored_FMN"/>
    <property type="match status" value="2"/>
</dbReference>
<evidence type="ECO:0000256" key="1">
    <source>
        <dbReference type="ARBA" id="ARBA00022630"/>
    </source>
</evidence>
<dbReference type="PANTHER" id="PTHR43656:SF2">
    <property type="entry name" value="BINDING OXIDOREDUCTASE, PUTATIVE (AFU_ORTHOLOGUE AFUA_2G08260)-RELATED"/>
    <property type="match status" value="1"/>
</dbReference>
<dbReference type="AlphaFoldDB" id="A0A9J6P6R7"/>
<dbReference type="InterPro" id="IPR013785">
    <property type="entry name" value="Aldolase_TIM"/>
</dbReference>
<dbReference type="InterPro" id="IPR051799">
    <property type="entry name" value="NADH_flavin_oxidoreductase"/>
</dbReference>
<dbReference type="Gene3D" id="3.20.20.70">
    <property type="entry name" value="Aldolase class I"/>
    <property type="match status" value="2"/>
</dbReference>
<comment type="caution">
    <text evidence="4">The sequence shown here is derived from an EMBL/GenBank/DDBJ whole genome shotgun (WGS) entry which is preliminary data.</text>
</comment>
<sequence>MNKKVFEKINLGGIEVNNRFIRSATVVQKATIDGYVTEDLLDMYRELSEGQVGLIITGTMGIIEGADNSKLLRIHDDSYLEGLKKLVDVAHKNHSKIIPQLGHGGTLQMTKAEIQSFVEQFGEAALRSKKAGFDGVQVHAAHGFLFSKFLSPYHNRRTDEYGGSLENRTRIMLEVLDSIKTKCGTDFPVFIKINSSDFFENGNGFTFEECKEAAKIFADAGFDAIEISGGAAGGEYGPARSKIHLKEQEAYHKDYAAEIAQEVSIPVILVGGIRSIEVAEDILEETNIEAISLSRPLIREPKLIKRWVEGNTEKAKCISCNRCFNPEGASCIFNK</sequence>
<evidence type="ECO:0000256" key="2">
    <source>
        <dbReference type="ARBA" id="ARBA00023002"/>
    </source>
</evidence>
<dbReference type="GO" id="GO:0016491">
    <property type="term" value="F:oxidoreductase activity"/>
    <property type="evidence" value="ECO:0007669"/>
    <property type="project" value="UniProtKB-KW"/>
</dbReference>
<dbReference type="EMBL" id="JAGSOJ010000004">
    <property type="protein sequence ID" value="MCM1991798.1"/>
    <property type="molecule type" value="Genomic_DNA"/>
</dbReference>
<keyword evidence="5" id="KW-1185">Reference proteome</keyword>
<gene>
    <name evidence="4" type="ORF">KDK92_18825</name>
</gene>
<feature type="domain" description="NADH:flavin oxidoreductase/NADH oxidase N-terminal" evidence="3">
    <location>
        <begin position="108"/>
        <end position="310"/>
    </location>
</feature>
<dbReference type="CDD" id="cd02803">
    <property type="entry name" value="OYE_like_FMN_family"/>
    <property type="match status" value="1"/>
</dbReference>
<protein>
    <submittedName>
        <fullName evidence="4">NADH:flavin oxidoreductase</fullName>
    </submittedName>
</protein>
<evidence type="ECO:0000313" key="4">
    <source>
        <dbReference type="EMBL" id="MCM1991798.1"/>
    </source>
</evidence>
<accession>A0A9J6P6R7</accession>
<organism evidence="4 5">
    <name type="scientific">Oceanirhabdus seepicola</name>
    <dbReference type="NCBI Taxonomy" id="2828781"/>
    <lineage>
        <taxon>Bacteria</taxon>
        <taxon>Bacillati</taxon>
        <taxon>Bacillota</taxon>
        <taxon>Clostridia</taxon>
        <taxon>Eubacteriales</taxon>
        <taxon>Clostridiaceae</taxon>
        <taxon>Oceanirhabdus</taxon>
    </lineage>
</organism>
<reference evidence="4" key="2">
    <citation type="submission" date="2021-04" db="EMBL/GenBank/DDBJ databases">
        <authorList>
            <person name="Dong X."/>
        </authorList>
    </citation>
    <scope>NUCLEOTIDE SEQUENCE</scope>
    <source>
        <strain evidence="4">ZWT</strain>
    </source>
</reference>
<evidence type="ECO:0000313" key="5">
    <source>
        <dbReference type="Proteomes" id="UP001056429"/>
    </source>
</evidence>
<dbReference type="GO" id="GO:0010181">
    <property type="term" value="F:FMN binding"/>
    <property type="evidence" value="ECO:0007669"/>
    <property type="project" value="InterPro"/>
</dbReference>